<evidence type="ECO:0000313" key="4">
    <source>
        <dbReference type="Proteomes" id="UP000824258"/>
    </source>
</evidence>
<name>A0A9D1A948_9FIRM</name>
<gene>
    <name evidence="3" type="ORF">IAA70_06890</name>
</gene>
<organism evidence="3 4">
    <name type="scientific">Candidatus Avoscillospira stercoripullorum</name>
    <dbReference type="NCBI Taxonomy" id="2840709"/>
    <lineage>
        <taxon>Bacteria</taxon>
        <taxon>Bacillati</taxon>
        <taxon>Bacillota</taxon>
        <taxon>Clostridia</taxon>
        <taxon>Eubacteriales</taxon>
        <taxon>Oscillospiraceae</taxon>
        <taxon>Oscillospiraceae incertae sedis</taxon>
        <taxon>Candidatus Avoscillospira</taxon>
    </lineage>
</organism>
<dbReference type="EMBL" id="DVGD01000224">
    <property type="protein sequence ID" value="HIR10112.1"/>
    <property type="molecule type" value="Genomic_DNA"/>
</dbReference>
<evidence type="ECO:0000256" key="1">
    <source>
        <dbReference type="SAM" id="MobiDB-lite"/>
    </source>
</evidence>
<feature type="transmembrane region" description="Helical" evidence="2">
    <location>
        <begin position="12"/>
        <end position="32"/>
    </location>
</feature>
<dbReference type="AlphaFoldDB" id="A0A9D1A948"/>
<protein>
    <submittedName>
        <fullName evidence="3">Zinc ribbon domain-containing protein</fullName>
    </submittedName>
</protein>
<evidence type="ECO:0000256" key="2">
    <source>
        <dbReference type="SAM" id="Phobius"/>
    </source>
</evidence>
<evidence type="ECO:0000313" key="3">
    <source>
        <dbReference type="EMBL" id="HIR10112.1"/>
    </source>
</evidence>
<reference evidence="3" key="1">
    <citation type="submission" date="2020-10" db="EMBL/GenBank/DDBJ databases">
        <authorList>
            <person name="Gilroy R."/>
        </authorList>
    </citation>
    <scope>NUCLEOTIDE SEQUENCE</scope>
    <source>
        <strain evidence="3">ChiHjej9B8-7071</strain>
    </source>
</reference>
<sequence>MKHIKPGRGPSTMGVIGAVAAAVFGIFWTAIAPGFMKAFGVIFIVIAIAQAVYHFKNAASKNRFSAFDITDSDEEPDPLNQRFHASDTPHPNQSAGARFCPYCGAAVEADHLFCRSCGKRMD</sequence>
<comment type="caution">
    <text evidence="3">The sequence shown here is derived from an EMBL/GenBank/DDBJ whole genome shotgun (WGS) entry which is preliminary data.</text>
</comment>
<reference evidence="3" key="2">
    <citation type="journal article" date="2021" name="PeerJ">
        <title>Extensive microbial diversity within the chicken gut microbiome revealed by metagenomics and culture.</title>
        <authorList>
            <person name="Gilroy R."/>
            <person name="Ravi A."/>
            <person name="Getino M."/>
            <person name="Pursley I."/>
            <person name="Horton D.L."/>
            <person name="Alikhan N.F."/>
            <person name="Baker D."/>
            <person name="Gharbi K."/>
            <person name="Hall N."/>
            <person name="Watson M."/>
            <person name="Adriaenssens E.M."/>
            <person name="Foster-Nyarko E."/>
            <person name="Jarju S."/>
            <person name="Secka A."/>
            <person name="Antonio M."/>
            <person name="Oren A."/>
            <person name="Chaudhuri R.R."/>
            <person name="La Ragione R."/>
            <person name="Hildebrand F."/>
            <person name="Pallen M.J."/>
        </authorList>
    </citation>
    <scope>NUCLEOTIDE SEQUENCE</scope>
    <source>
        <strain evidence="3">ChiHjej9B8-7071</strain>
    </source>
</reference>
<keyword evidence="2" id="KW-0812">Transmembrane</keyword>
<accession>A0A9D1A948</accession>
<feature type="region of interest" description="Disordered" evidence="1">
    <location>
        <begin position="71"/>
        <end position="93"/>
    </location>
</feature>
<keyword evidence="2" id="KW-0472">Membrane</keyword>
<proteinExistence type="predicted"/>
<dbReference type="Proteomes" id="UP000824258">
    <property type="component" value="Unassembled WGS sequence"/>
</dbReference>
<feature type="transmembrane region" description="Helical" evidence="2">
    <location>
        <begin position="38"/>
        <end position="55"/>
    </location>
</feature>
<keyword evidence="2" id="KW-1133">Transmembrane helix</keyword>